<dbReference type="InterPro" id="IPR018170">
    <property type="entry name" value="Aldo/ket_reductase_CS"/>
</dbReference>
<dbReference type="PRINTS" id="PR00069">
    <property type="entry name" value="ALDKETRDTASE"/>
</dbReference>
<feature type="region of interest" description="Disordered" evidence="4">
    <location>
        <begin position="55"/>
        <end position="116"/>
    </location>
</feature>
<keyword evidence="7" id="KW-1185">Reference proteome</keyword>
<organism evidence="6 7">
    <name type="scientific">Halorussus aquaticus</name>
    <dbReference type="NCBI Taxonomy" id="2953748"/>
    <lineage>
        <taxon>Archaea</taxon>
        <taxon>Methanobacteriati</taxon>
        <taxon>Methanobacteriota</taxon>
        <taxon>Stenosarchaea group</taxon>
        <taxon>Halobacteria</taxon>
        <taxon>Halobacteriales</taxon>
        <taxon>Haladaptataceae</taxon>
        <taxon>Halorussus</taxon>
    </lineage>
</organism>
<dbReference type="InterPro" id="IPR020471">
    <property type="entry name" value="AKR"/>
</dbReference>
<dbReference type="GeneID" id="73047218"/>
<name>A0ABD5PZQ2_9EURY</name>
<dbReference type="InterPro" id="IPR023210">
    <property type="entry name" value="NADP_OxRdtase_dom"/>
</dbReference>
<evidence type="ECO:0000313" key="7">
    <source>
        <dbReference type="Proteomes" id="UP001595945"/>
    </source>
</evidence>
<dbReference type="RefSeq" id="WP_368410509.1">
    <property type="nucleotide sequence ID" value="NZ_CP100401.1"/>
</dbReference>
<evidence type="ECO:0000256" key="4">
    <source>
        <dbReference type="SAM" id="MobiDB-lite"/>
    </source>
</evidence>
<dbReference type="InterPro" id="IPR036812">
    <property type="entry name" value="NAD(P)_OxRdtase_dom_sf"/>
</dbReference>
<evidence type="ECO:0000313" key="6">
    <source>
        <dbReference type="EMBL" id="MFC4823959.1"/>
    </source>
</evidence>
<protein>
    <submittedName>
        <fullName evidence="6">Aldo/keto reductase</fullName>
    </submittedName>
</protein>
<evidence type="ECO:0000259" key="5">
    <source>
        <dbReference type="Pfam" id="PF00248"/>
    </source>
</evidence>
<reference evidence="6 7" key="1">
    <citation type="journal article" date="2019" name="Int. J. Syst. Evol. Microbiol.">
        <title>The Global Catalogue of Microorganisms (GCM) 10K type strain sequencing project: providing services to taxonomists for standard genome sequencing and annotation.</title>
        <authorList>
            <consortium name="The Broad Institute Genomics Platform"/>
            <consortium name="The Broad Institute Genome Sequencing Center for Infectious Disease"/>
            <person name="Wu L."/>
            <person name="Ma J."/>
        </authorList>
    </citation>
    <scope>NUCLEOTIDE SEQUENCE [LARGE SCALE GENOMIC DNA]</scope>
    <source>
        <strain evidence="6 7">XZYJ18</strain>
    </source>
</reference>
<accession>A0ABD5PZQ2</accession>
<evidence type="ECO:0000256" key="1">
    <source>
        <dbReference type="ARBA" id="ARBA00007905"/>
    </source>
</evidence>
<feature type="compositionally biased region" description="Polar residues" evidence="4">
    <location>
        <begin position="81"/>
        <end position="92"/>
    </location>
</feature>
<evidence type="ECO:0000256" key="2">
    <source>
        <dbReference type="ARBA" id="ARBA00022857"/>
    </source>
</evidence>
<dbReference type="PANTHER" id="PTHR43827:SF3">
    <property type="entry name" value="NADP-DEPENDENT OXIDOREDUCTASE DOMAIN-CONTAINING PROTEIN"/>
    <property type="match status" value="1"/>
</dbReference>
<dbReference type="GO" id="GO:0016616">
    <property type="term" value="F:oxidoreductase activity, acting on the CH-OH group of donors, NAD or NADP as acceptor"/>
    <property type="evidence" value="ECO:0007669"/>
    <property type="project" value="UniProtKB-ARBA"/>
</dbReference>
<sequence length="385" mass="43087">MFERQMERVDRPVTELGAVVRHLQRTANDGRLRKVILTAVFAFVVGLLLEAQRRSDANDTNRANDANDAKTTGEGDARVGTANQSEPASTESVVGDSDDAVAALSPPTANEMPMLGVGTPQDTEYDECLDGVREAFEIGYRHVDATERRESYYNEKAVGDAIDLADLPREDLFVTTKVDSEDLASDHVRRSAEESLDHLDLDYVDLLYVHWPTDEYEPEGTLEAFAELREEGLVREIGVSNFTADLLEEAVEASPAPVFANLVEMHPLLPQTELREFCARDDVDVELVAYLPTAQGRVEEVDEIRDVADKHDATPEQVSLAWLREKGVTALPEATDSDHLRENWLSLGIDLDPEDVEKIDGIDRRERFVDLDEAPWNRNRNLDRS</sequence>
<dbReference type="Pfam" id="PF00248">
    <property type="entry name" value="Aldo_ket_red"/>
    <property type="match status" value="1"/>
</dbReference>
<proteinExistence type="inferred from homology"/>
<keyword evidence="2" id="KW-0521">NADP</keyword>
<dbReference type="PANTHER" id="PTHR43827">
    <property type="entry name" value="2,5-DIKETO-D-GLUCONIC ACID REDUCTASE"/>
    <property type="match status" value="1"/>
</dbReference>
<dbReference type="AlphaFoldDB" id="A0ABD5PZQ2"/>
<dbReference type="Proteomes" id="UP001595945">
    <property type="component" value="Unassembled WGS sequence"/>
</dbReference>
<evidence type="ECO:0000256" key="3">
    <source>
        <dbReference type="ARBA" id="ARBA00023002"/>
    </source>
</evidence>
<feature type="compositionally biased region" description="Basic and acidic residues" evidence="4">
    <location>
        <begin position="65"/>
        <end position="77"/>
    </location>
</feature>
<feature type="domain" description="NADP-dependent oxidoreductase" evidence="5">
    <location>
        <begin position="121"/>
        <end position="363"/>
    </location>
</feature>
<dbReference type="SUPFAM" id="SSF51430">
    <property type="entry name" value="NAD(P)-linked oxidoreductase"/>
    <property type="match status" value="1"/>
</dbReference>
<dbReference type="EMBL" id="JBHSHT010000001">
    <property type="protein sequence ID" value="MFC4823959.1"/>
    <property type="molecule type" value="Genomic_DNA"/>
</dbReference>
<dbReference type="Gene3D" id="3.20.20.100">
    <property type="entry name" value="NADP-dependent oxidoreductase domain"/>
    <property type="match status" value="1"/>
</dbReference>
<dbReference type="PROSITE" id="PS00062">
    <property type="entry name" value="ALDOKETO_REDUCTASE_2"/>
    <property type="match status" value="1"/>
</dbReference>
<comment type="caution">
    <text evidence="6">The sequence shown here is derived from an EMBL/GenBank/DDBJ whole genome shotgun (WGS) entry which is preliminary data.</text>
</comment>
<comment type="similarity">
    <text evidence="1">Belongs to the aldo/keto reductase family.</text>
</comment>
<keyword evidence="3" id="KW-0560">Oxidoreductase</keyword>
<gene>
    <name evidence="6" type="ORF">ACFO9K_06765</name>
</gene>